<evidence type="ECO:0000256" key="8">
    <source>
        <dbReference type="SAM" id="SignalP"/>
    </source>
</evidence>
<comment type="cofactor">
    <cofactor evidence="1">
        <name>Zn(2+)</name>
        <dbReference type="ChEBI" id="CHEBI:29105"/>
    </cofactor>
</comment>
<dbReference type="PROSITE" id="PS51257">
    <property type="entry name" value="PROKAR_LIPOPROTEIN"/>
    <property type="match status" value="1"/>
</dbReference>
<dbReference type="InterPro" id="IPR018497">
    <property type="entry name" value="Peptidase_M13_C"/>
</dbReference>
<evidence type="ECO:0000256" key="2">
    <source>
        <dbReference type="ARBA" id="ARBA00007357"/>
    </source>
</evidence>
<feature type="domain" description="Peptidase M13 N-terminal" evidence="10">
    <location>
        <begin position="47"/>
        <end position="430"/>
    </location>
</feature>
<keyword evidence="12" id="KW-1185">Reference proteome</keyword>
<dbReference type="InterPro" id="IPR024079">
    <property type="entry name" value="MetalloPept_cat_dom_sf"/>
</dbReference>
<evidence type="ECO:0000256" key="6">
    <source>
        <dbReference type="ARBA" id="ARBA00022833"/>
    </source>
</evidence>
<evidence type="ECO:0000259" key="10">
    <source>
        <dbReference type="Pfam" id="PF05649"/>
    </source>
</evidence>
<evidence type="ECO:0000256" key="1">
    <source>
        <dbReference type="ARBA" id="ARBA00001947"/>
    </source>
</evidence>
<gene>
    <name evidence="11" type="primary">pepO</name>
    <name evidence="11" type="ORF">AMPC_00600</name>
</gene>
<feature type="domain" description="Peptidase M13 C-terminal" evidence="9">
    <location>
        <begin position="482"/>
        <end position="684"/>
    </location>
</feature>
<evidence type="ECO:0000259" key="9">
    <source>
        <dbReference type="Pfam" id="PF01431"/>
    </source>
</evidence>
<evidence type="ECO:0000256" key="5">
    <source>
        <dbReference type="ARBA" id="ARBA00022801"/>
    </source>
</evidence>
<comment type="similarity">
    <text evidence="2">Belongs to the peptidase M13 family.</text>
</comment>
<dbReference type="CDD" id="cd08662">
    <property type="entry name" value="M13"/>
    <property type="match status" value="1"/>
</dbReference>
<keyword evidence="5" id="KW-0378">Hydrolase</keyword>
<feature type="signal peptide" evidence="8">
    <location>
        <begin position="1"/>
        <end position="22"/>
    </location>
</feature>
<dbReference type="Proteomes" id="UP001162734">
    <property type="component" value="Chromosome"/>
</dbReference>
<accession>A0ABN6N164</accession>
<dbReference type="Gene3D" id="1.10.1380.10">
    <property type="entry name" value="Neutral endopeptidase , domain2"/>
    <property type="match status" value="1"/>
</dbReference>
<dbReference type="PANTHER" id="PTHR11733:SF167">
    <property type="entry name" value="FI17812P1-RELATED"/>
    <property type="match status" value="1"/>
</dbReference>
<dbReference type="PROSITE" id="PS51885">
    <property type="entry name" value="NEPRILYSIN"/>
    <property type="match status" value="1"/>
</dbReference>
<name>A0ABN6N164_9BACT</name>
<dbReference type="InterPro" id="IPR008753">
    <property type="entry name" value="Peptidase_M13_N"/>
</dbReference>
<keyword evidence="6" id="KW-0862">Zinc</keyword>
<evidence type="ECO:0000256" key="4">
    <source>
        <dbReference type="ARBA" id="ARBA00022723"/>
    </source>
</evidence>
<evidence type="ECO:0000313" key="11">
    <source>
        <dbReference type="EMBL" id="BDG06947.1"/>
    </source>
</evidence>
<dbReference type="InterPro" id="IPR042089">
    <property type="entry name" value="Peptidase_M13_dom_2"/>
</dbReference>
<dbReference type="Gene3D" id="3.40.390.10">
    <property type="entry name" value="Collagenase (Catalytic Domain)"/>
    <property type="match status" value="1"/>
</dbReference>
<proteinExistence type="inferred from homology"/>
<keyword evidence="7" id="KW-0482">Metalloprotease</keyword>
<feature type="chain" id="PRO_5045273468" evidence="8">
    <location>
        <begin position="23"/>
        <end position="685"/>
    </location>
</feature>
<dbReference type="PRINTS" id="PR00786">
    <property type="entry name" value="NEPRILYSIN"/>
</dbReference>
<dbReference type="PANTHER" id="PTHR11733">
    <property type="entry name" value="ZINC METALLOPROTEASE FAMILY M13 NEPRILYSIN-RELATED"/>
    <property type="match status" value="1"/>
</dbReference>
<keyword evidence="4" id="KW-0479">Metal-binding</keyword>
<dbReference type="Pfam" id="PF01431">
    <property type="entry name" value="Peptidase_M13"/>
    <property type="match status" value="1"/>
</dbReference>
<dbReference type="RefSeq" id="WP_248343528.1">
    <property type="nucleotide sequence ID" value="NZ_AP025592.1"/>
</dbReference>
<dbReference type="InterPro" id="IPR000718">
    <property type="entry name" value="Peptidase_M13"/>
</dbReference>
<organism evidence="11 12">
    <name type="scientific">Anaeromyxobacter paludicola</name>
    <dbReference type="NCBI Taxonomy" id="2918171"/>
    <lineage>
        <taxon>Bacteria</taxon>
        <taxon>Pseudomonadati</taxon>
        <taxon>Myxococcota</taxon>
        <taxon>Myxococcia</taxon>
        <taxon>Myxococcales</taxon>
        <taxon>Cystobacterineae</taxon>
        <taxon>Anaeromyxobacteraceae</taxon>
        <taxon>Anaeromyxobacter</taxon>
    </lineage>
</organism>
<reference evidence="12" key="1">
    <citation type="journal article" date="2022" name="Int. J. Syst. Evol. Microbiol.">
        <title>Anaeromyxobacter oryzae sp. nov., Anaeromyxobacter diazotrophicus sp. nov. and Anaeromyxobacter paludicola sp. nov., isolated from paddy soils.</title>
        <authorList>
            <person name="Itoh H."/>
            <person name="Xu Z."/>
            <person name="Mise K."/>
            <person name="Masuda Y."/>
            <person name="Ushijima N."/>
            <person name="Hayakawa C."/>
            <person name="Shiratori Y."/>
            <person name="Senoo K."/>
        </authorList>
    </citation>
    <scope>NUCLEOTIDE SEQUENCE [LARGE SCALE GENOMIC DNA]</scope>
    <source>
        <strain evidence="12">Red630</strain>
    </source>
</reference>
<sequence length="685" mass="75458">MKNRLGAAALCAALLTACRTGAPAPAKPAEAAPLGIDPSIVDRGVSPCDDFYAYACGGWIAKTEIPADKPSWSRGFFELRERNLKELRAIADDEAAGRAAPEDRFADKVGAYYASCMDEPAVEAHGLAELKAEWARLGAVKDPESLLRELARLHRAGVFAAFQLGSQQDARDASQVIAVVSQGGLGLPDRDYYLSTDPRSQEILKQYRAHVARMFALAGRAPTEAEKAAGEVLALETALAGSHYTRTELRDPKRVYNRVDLPGLEKLAPQVDWRRYLAGVGHPGVTAINVTTPRNVEEVGRLVKQASPARWRTYLEWNLLAKATGYRALPKAFVDERFAFSSAAFTGAKELEARWKRCVSLTDGALGEALGEAYVRRHFGPEGKAATTRLVSEIEQSMGQDLAGLAWMDPPTRAQANAKLGKVFNKVGYPDKWRDYARLEVRRGRWLDNALAAEAFEVNRELDKVGKPLDRGEWYMSPPTVNAYYEPALNEMVFPAGILRPPFFTLGAPAAVNYGAIGVVVGHELTHGFDDEGRRYDAEGNLRDWWSPTVDKEFDRRAECVAKQYEAYEPLPGVHLNGHLTLGENIADLGGAKLSYAAHRRALGQRGDAPDASGFTPDQQFFLGFAQSWCQKSRDPYVRMLVTVDPHSPPRFRVNGPLSNLPEFQKAWSCPAGAKMVRAERCEVW</sequence>
<dbReference type="Pfam" id="PF05649">
    <property type="entry name" value="Peptidase_M13_N"/>
    <property type="match status" value="1"/>
</dbReference>
<evidence type="ECO:0000256" key="7">
    <source>
        <dbReference type="ARBA" id="ARBA00023049"/>
    </source>
</evidence>
<protein>
    <submittedName>
        <fullName evidence="11">Metallopeptidase</fullName>
    </submittedName>
</protein>
<keyword evidence="3" id="KW-0645">Protease</keyword>
<evidence type="ECO:0000256" key="3">
    <source>
        <dbReference type="ARBA" id="ARBA00022670"/>
    </source>
</evidence>
<keyword evidence="8" id="KW-0732">Signal</keyword>
<evidence type="ECO:0000313" key="12">
    <source>
        <dbReference type="Proteomes" id="UP001162734"/>
    </source>
</evidence>
<dbReference type="EMBL" id="AP025592">
    <property type="protein sequence ID" value="BDG06947.1"/>
    <property type="molecule type" value="Genomic_DNA"/>
</dbReference>
<dbReference type="SUPFAM" id="SSF55486">
    <property type="entry name" value="Metalloproteases ('zincins'), catalytic domain"/>
    <property type="match status" value="1"/>
</dbReference>